<name>A0AAP0R6R3_LIQFO</name>
<feature type="region of interest" description="Disordered" evidence="5">
    <location>
        <begin position="107"/>
        <end position="128"/>
    </location>
</feature>
<dbReference type="PROSITE" id="PS50016">
    <property type="entry name" value="ZF_PHD_2"/>
    <property type="match status" value="2"/>
</dbReference>
<organism evidence="8 9">
    <name type="scientific">Liquidambar formosana</name>
    <name type="common">Formosan gum</name>
    <dbReference type="NCBI Taxonomy" id="63359"/>
    <lineage>
        <taxon>Eukaryota</taxon>
        <taxon>Viridiplantae</taxon>
        <taxon>Streptophyta</taxon>
        <taxon>Embryophyta</taxon>
        <taxon>Tracheophyta</taxon>
        <taxon>Spermatophyta</taxon>
        <taxon>Magnoliopsida</taxon>
        <taxon>eudicotyledons</taxon>
        <taxon>Gunneridae</taxon>
        <taxon>Pentapetalae</taxon>
        <taxon>Saxifragales</taxon>
        <taxon>Altingiaceae</taxon>
        <taxon>Liquidambar</taxon>
    </lineage>
</organism>
<dbReference type="PROSITE" id="PS51805">
    <property type="entry name" value="EPHD"/>
    <property type="match status" value="2"/>
</dbReference>
<feature type="domain" description="PHD-type" evidence="6">
    <location>
        <begin position="282"/>
        <end position="333"/>
    </location>
</feature>
<evidence type="ECO:0008006" key="10">
    <source>
        <dbReference type="Google" id="ProtNLM"/>
    </source>
</evidence>
<feature type="domain" description="PHD-type" evidence="6">
    <location>
        <begin position="1068"/>
        <end position="1117"/>
    </location>
</feature>
<dbReference type="GO" id="GO:0005634">
    <property type="term" value="C:nucleus"/>
    <property type="evidence" value="ECO:0007669"/>
    <property type="project" value="UniProtKB-ARBA"/>
</dbReference>
<feature type="region of interest" description="Disordered" evidence="5">
    <location>
        <begin position="665"/>
        <end position="687"/>
    </location>
</feature>
<dbReference type="InterPro" id="IPR001965">
    <property type="entry name" value="Znf_PHD"/>
</dbReference>
<evidence type="ECO:0000256" key="3">
    <source>
        <dbReference type="ARBA" id="ARBA00022833"/>
    </source>
</evidence>
<feature type="region of interest" description="Disordered" evidence="5">
    <location>
        <begin position="1459"/>
        <end position="1480"/>
    </location>
</feature>
<dbReference type="InterPro" id="IPR011011">
    <property type="entry name" value="Znf_FYVE_PHD"/>
</dbReference>
<keyword evidence="2 4" id="KW-0863">Zinc-finger</keyword>
<evidence type="ECO:0000313" key="8">
    <source>
        <dbReference type="EMBL" id="KAK9270103.1"/>
    </source>
</evidence>
<dbReference type="Gene3D" id="3.30.40.10">
    <property type="entry name" value="Zinc/RING finger domain, C3HC4 (zinc finger)"/>
    <property type="match status" value="4"/>
</dbReference>
<dbReference type="GO" id="GO:0008270">
    <property type="term" value="F:zinc ion binding"/>
    <property type="evidence" value="ECO:0007669"/>
    <property type="project" value="UniProtKB-KW"/>
</dbReference>
<feature type="compositionally biased region" description="Basic and acidic residues" evidence="5">
    <location>
        <begin position="1413"/>
        <end position="1431"/>
    </location>
</feature>
<reference evidence="8 9" key="1">
    <citation type="journal article" date="2024" name="Plant J.">
        <title>Genome sequences and population genomics reveal climatic adaptation and genomic divergence between two closely related sweetgum species.</title>
        <authorList>
            <person name="Xu W.Q."/>
            <person name="Ren C.Q."/>
            <person name="Zhang X.Y."/>
            <person name="Comes H.P."/>
            <person name="Liu X.H."/>
            <person name="Li Y.G."/>
            <person name="Kettle C.J."/>
            <person name="Jalonen R."/>
            <person name="Gaisberger H."/>
            <person name="Ma Y.Z."/>
            <person name="Qiu Y.X."/>
        </authorList>
    </citation>
    <scope>NUCLEOTIDE SEQUENCE [LARGE SCALE GENOMIC DNA]</scope>
    <source>
        <strain evidence="8">Hangzhou</strain>
    </source>
</reference>
<evidence type="ECO:0000256" key="1">
    <source>
        <dbReference type="ARBA" id="ARBA00022723"/>
    </source>
</evidence>
<dbReference type="PANTHER" id="PTHR13793">
    <property type="entry name" value="PHD FINGER PROTEINS"/>
    <property type="match status" value="1"/>
</dbReference>
<feature type="region of interest" description="Disordered" evidence="5">
    <location>
        <begin position="1357"/>
        <end position="1431"/>
    </location>
</feature>
<dbReference type="Pfam" id="PF13832">
    <property type="entry name" value="zf-HC5HC2H_2"/>
    <property type="match status" value="2"/>
</dbReference>
<dbReference type="Proteomes" id="UP001415857">
    <property type="component" value="Unassembled WGS sequence"/>
</dbReference>
<accession>A0AAP0R6R3</accession>
<gene>
    <name evidence="8" type="ORF">L1049_025677</name>
</gene>
<dbReference type="InterPro" id="IPR013083">
    <property type="entry name" value="Znf_RING/FYVE/PHD"/>
</dbReference>
<feature type="compositionally biased region" description="Basic and acidic residues" evidence="5">
    <location>
        <begin position="1461"/>
        <end position="1480"/>
    </location>
</feature>
<dbReference type="Pfam" id="PF13831">
    <property type="entry name" value="PHD_2"/>
    <property type="match status" value="2"/>
</dbReference>
<dbReference type="PROSITE" id="PS01359">
    <property type="entry name" value="ZF_PHD_1"/>
    <property type="match status" value="1"/>
</dbReference>
<keyword evidence="1" id="KW-0479">Metal-binding</keyword>
<dbReference type="GO" id="GO:0006357">
    <property type="term" value="P:regulation of transcription by RNA polymerase II"/>
    <property type="evidence" value="ECO:0007669"/>
    <property type="project" value="TreeGrafter"/>
</dbReference>
<evidence type="ECO:0000256" key="4">
    <source>
        <dbReference type="PROSITE-ProRule" id="PRU00146"/>
    </source>
</evidence>
<evidence type="ECO:0000313" key="9">
    <source>
        <dbReference type="Proteomes" id="UP001415857"/>
    </source>
</evidence>
<dbReference type="SMART" id="SM00249">
    <property type="entry name" value="PHD"/>
    <property type="match status" value="4"/>
</dbReference>
<comment type="caution">
    <text evidence="8">The sequence shown here is derived from an EMBL/GenBank/DDBJ whole genome shotgun (WGS) entry which is preliminary data.</text>
</comment>
<sequence>MRWWWSWFVGAMTGRCHRRKKMMGRGAEGGCGTEEKRCPISRVPEIIPATEPASVDEGTSVDVDFFAQAQKALCERSPYDVEDAAVSTVATLPSGLASFLSKYSDSRKRHKKSHSGTDTKSSRPGRGSNFWAETEEYFRELTPLDIETLSEVSTFRSLVAGKCLSIPFVGNAIPASAGCSNIANDVNCNGVSLDNGIVAKEEVKEDEQLMEIDSVGADVLPQEENVCSPPQSSASPSSLEWLLGSRNKILLTTERPSKKRKLLGEEAGLEKLLVGCYCGGNSSLCDFCCRGNAAEPSNQLIVCSSCNVAVHRKCYGVQDDVVESWLCSWCKQRNDTGLAEKGSGMDKPCVLCPKQGGALKPVHKSATEGGNGGSVEFAHLFCCQWMPEVFVEDTGTMEPIMNVDGIKETRRKLVCNVCKVKCGACVRCSNGACRTSFHPICAREARHRMEIWGKFGCNNVELRAFCSKHSEVSSTQQLGVLPVAAGSNSYVTKHLPATLSVNKPHKLKIAHKNGDKIAVNIETTDTNSDKSGDSELRDIGLLDSGSNANLKSECGDAQQLINVETLEMNNIQDVTSSDSLNFALILKKLIDREKVNVKDVALEIGISPDSLAATLADDHLVPELRSRIVKWLTNHAYVGGLQKNLKVKTKSTISSEAEIGAADGSDDVTIPECDIPDPVPVKSVPPRRRTKSNIRILKDNRVICSSNDMFSDDGKAMDKIKTDQLVSELPDDSIKESTPKATEKILVEPVGLEDSLARHMPKSEGNPAKASNCSLSVSGQAEEAGISDQNISVNFDRGSPTCSVVNPIVPDIISAEGVSSSYIHPSVHKKLMQMQSGLLLKDAIFDFDGLRERQISSREASSNASVCCNHQNQHSACIDMINKYDGINLEQLIKARNMGVLEMSPEDEVEGELIYFQHSLLGNAITRKRFSDDLICKVVKSLPREIDAVHKQRWDAVLVNQYLCELREAKKLGRKERRHKEAQAVLAAATAAAAASSRISSFRKDALDESAHQENLLKVNPSSGRAGIHSQLMPRAKETLSRVAVARVSSEKHSDFFQLASDISKEHPRSCDICRRSETILNAILVCSSCKVAVHLDCYRSVKESSGPWHCELCEDLLSSRCSRAPAVNSWEKPYFIAECSICGGTTGAFRRSTDGQWIHAFCAEWVFESTFRRGQVNPVEGVETVLKGSDVCCVCRHKKGVCIKCNYGHCQSTFHPSCARSAGFYMNVRAGGGKLQHKAYCEKHSLEQRAKAETQKHGIEELKSIKQIRVELERLRLLCERIIKREKLKRELVLCSHDILASKRNSVALSMLVRSPFFPPDVSSESATTSLKGHTDDYKSCSEAIQRSDDITVDSTVSVKRHMKLPGTMDNDQKTDDSSTSQHHFSRKPSEKMPFSGKKIPQRSSSVASRNLSDDGEKRSKPRKHTETFEKELVMTSDQASVRNQRLPKGFVYVPIGCLSDDKQNNQDACSREPLEPDG</sequence>
<feature type="compositionally biased region" description="Polar residues" evidence="5">
    <location>
        <begin position="1403"/>
        <end position="1412"/>
    </location>
</feature>
<dbReference type="SUPFAM" id="SSF57903">
    <property type="entry name" value="FYVE/PHD zinc finger"/>
    <property type="match status" value="2"/>
</dbReference>
<evidence type="ECO:0000256" key="2">
    <source>
        <dbReference type="ARBA" id="ARBA00022771"/>
    </source>
</evidence>
<keyword evidence="9" id="KW-1185">Reference proteome</keyword>
<evidence type="ECO:0000259" key="6">
    <source>
        <dbReference type="PROSITE" id="PS50016"/>
    </source>
</evidence>
<dbReference type="PANTHER" id="PTHR13793:SF107">
    <property type="entry name" value="BROMODOMAIN-CONTAINING PROTEIN HOMOLOG"/>
    <property type="match status" value="1"/>
</dbReference>
<dbReference type="CDD" id="cd15571">
    <property type="entry name" value="ePHD"/>
    <property type="match status" value="1"/>
</dbReference>
<dbReference type="InterPro" id="IPR034732">
    <property type="entry name" value="EPHD"/>
</dbReference>
<proteinExistence type="predicted"/>
<keyword evidence="3" id="KW-0862">Zinc</keyword>
<dbReference type="InterPro" id="IPR019786">
    <property type="entry name" value="Zinc_finger_PHD-type_CS"/>
</dbReference>
<feature type="domain" description="PHD-type" evidence="7">
    <location>
        <begin position="1137"/>
        <end position="1246"/>
    </location>
</feature>
<dbReference type="InterPro" id="IPR050701">
    <property type="entry name" value="Histone_Mod_Regulator"/>
</dbReference>
<protein>
    <recommendedName>
        <fullName evidence="10">PHD finger family protein</fullName>
    </recommendedName>
</protein>
<evidence type="ECO:0000259" key="7">
    <source>
        <dbReference type="PROSITE" id="PS51805"/>
    </source>
</evidence>
<dbReference type="EMBL" id="JBBPBK010000014">
    <property type="protein sequence ID" value="KAK9270103.1"/>
    <property type="molecule type" value="Genomic_DNA"/>
</dbReference>
<feature type="domain" description="PHD-type" evidence="7">
    <location>
        <begin position="346"/>
        <end position="470"/>
    </location>
</feature>
<dbReference type="InterPro" id="IPR019787">
    <property type="entry name" value="Znf_PHD-finger"/>
</dbReference>
<evidence type="ECO:0000256" key="5">
    <source>
        <dbReference type="SAM" id="MobiDB-lite"/>
    </source>
</evidence>